<keyword evidence="2" id="KW-1133">Transmembrane helix</keyword>
<keyword evidence="2" id="KW-0472">Membrane</keyword>
<dbReference type="SUPFAM" id="SSF89392">
    <property type="entry name" value="Prokaryotic lipoproteins and lipoprotein localization factors"/>
    <property type="match status" value="1"/>
</dbReference>
<keyword evidence="1" id="KW-0732">Signal</keyword>
<evidence type="ECO:0000256" key="2">
    <source>
        <dbReference type="SAM" id="Phobius"/>
    </source>
</evidence>
<dbReference type="Gene3D" id="2.50.20.10">
    <property type="entry name" value="Lipoprotein localisation LolA/LolB/LppX"/>
    <property type="match status" value="1"/>
</dbReference>
<protein>
    <submittedName>
        <fullName evidence="3">LolA-related protein</fullName>
    </submittedName>
</protein>
<dbReference type="EMBL" id="JAUYVH010000012">
    <property type="protein sequence ID" value="MDQ9171785.1"/>
    <property type="molecule type" value="Genomic_DNA"/>
</dbReference>
<proteinExistence type="predicted"/>
<sequence>MKNLLSPSAHLPQSVKLHAVLVIAAACLITFCFPAVAANWSLDQLMSSLAQNKTAKAKFSEIKYLAVLETPVESSGELLYVAPNKLVKRTIKPRPEVMQLDGDTLTLERGKNKFTMQVQEAPELAALIESMRGTLAGDRAALERNFSVAMTGNRERWTLSMKPINTKALQVIRNIEVSGSKGEIQEIEVLQANGDRSITSVEKRP</sequence>
<dbReference type="PROSITE" id="PS51257">
    <property type="entry name" value="PROKAR_LIPOPROTEIN"/>
    <property type="match status" value="1"/>
</dbReference>
<organism evidence="3 4">
    <name type="scientific">Keguizhuia sedimenti</name>
    <dbReference type="NCBI Taxonomy" id="3064264"/>
    <lineage>
        <taxon>Bacteria</taxon>
        <taxon>Pseudomonadati</taxon>
        <taxon>Pseudomonadota</taxon>
        <taxon>Betaproteobacteria</taxon>
        <taxon>Burkholderiales</taxon>
        <taxon>Oxalobacteraceae</taxon>
        <taxon>Keguizhuia</taxon>
    </lineage>
</organism>
<evidence type="ECO:0000313" key="3">
    <source>
        <dbReference type="EMBL" id="MDQ9171785.1"/>
    </source>
</evidence>
<comment type="caution">
    <text evidence="3">The sequence shown here is derived from an EMBL/GenBank/DDBJ whole genome shotgun (WGS) entry which is preliminary data.</text>
</comment>
<dbReference type="Pfam" id="PF19574">
    <property type="entry name" value="LolA_3"/>
    <property type="match status" value="1"/>
</dbReference>
<dbReference type="RefSeq" id="WP_338437736.1">
    <property type="nucleotide sequence ID" value="NZ_JAUYVH010000012.1"/>
</dbReference>
<keyword evidence="4" id="KW-1185">Reference proteome</keyword>
<keyword evidence="2" id="KW-0812">Transmembrane</keyword>
<gene>
    <name evidence="3" type="ORF">Q8A64_15330</name>
</gene>
<accession>A0ABU1BRZ2</accession>
<dbReference type="Proteomes" id="UP001225596">
    <property type="component" value="Unassembled WGS sequence"/>
</dbReference>
<name>A0ABU1BRZ2_9BURK</name>
<reference evidence="3 4" key="1">
    <citation type="submission" date="2023-08" db="EMBL/GenBank/DDBJ databases">
        <title>Oxalobacteraceae gen .nov., isolated from river sludge outside the plant.</title>
        <authorList>
            <person name="Zhao S.Y."/>
        </authorList>
    </citation>
    <scope>NUCLEOTIDE SEQUENCE [LARGE SCALE GENOMIC DNA]</scope>
    <source>
        <strain evidence="3 4">R-40</strain>
    </source>
</reference>
<dbReference type="InterPro" id="IPR029046">
    <property type="entry name" value="LolA/LolB/LppX"/>
</dbReference>
<evidence type="ECO:0000256" key="1">
    <source>
        <dbReference type="ARBA" id="ARBA00022729"/>
    </source>
</evidence>
<feature type="transmembrane region" description="Helical" evidence="2">
    <location>
        <begin position="20"/>
        <end position="42"/>
    </location>
</feature>
<dbReference type="CDD" id="cd16325">
    <property type="entry name" value="LolA"/>
    <property type="match status" value="1"/>
</dbReference>
<dbReference type="InterPro" id="IPR004564">
    <property type="entry name" value="OM_lipoprot_carrier_LolA-like"/>
</dbReference>
<evidence type="ECO:0000313" key="4">
    <source>
        <dbReference type="Proteomes" id="UP001225596"/>
    </source>
</evidence>